<gene>
    <name evidence="1" type="ORF">SNE40_021110</name>
</gene>
<evidence type="ECO:0000313" key="1">
    <source>
        <dbReference type="EMBL" id="KAK6168318.1"/>
    </source>
</evidence>
<dbReference type="EMBL" id="JAZGQO010000017">
    <property type="protein sequence ID" value="KAK6168318.1"/>
    <property type="molecule type" value="Genomic_DNA"/>
</dbReference>
<protein>
    <submittedName>
        <fullName evidence="1">Uncharacterized protein</fullName>
    </submittedName>
</protein>
<proteinExistence type="predicted"/>
<dbReference type="PANTHER" id="PTHR33480:SF1">
    <property type="entry name" value="TYR RECOMBINASE DOMAIN-CONTAINING PROTEIN"/>
    <property type="match status" value="1"/>
</dbReference>
<accession>A0AAN8J0W3</accession>
<reference evidence="1 2" key="1">
    <citation type="submission" date="2024-01" db="EMBL/GenBank/DDBJ databases">
        <title>The genome of the rayed Mediterranean limpet Patella caerulea (Linnaeus, 1758).</title>
        <authorList>
            <person name="Anh-Thu Weber A."/>
            <person name="Halstead-Nussloch G."/>
        </authorList>
    </citation>
    <scope>NUCLEOTIDE SEQUENCE [LARGE SCALE GENOMIC DNA]</scope>
    <source>
        <strain evidence="1">AATW-2023a</strain>
        <tissue evidence="1">Whole specimen</tissue>
    </source>
</reference>
<dbReference type="Proteomes" id="UP001347796">
    <property type="component" value="Unassembled WGS sequence"/>
</dbReference>
<dbReference type="PANTHER" id="PTHR33480">
    <property type="entry name" value="SET DOMAIN-CONTAINING PROTEIN-RELATED"/>
    <property type="match status" value="1"/>
</dbReference>
<name>A0AAN8J0W3_PATCE</name>
<evidence type="ECO:0000313" key="2">
    <source>
        <dbReference type="Proteomes" id="UP001347796"/>
    </source>
</evidence>
<keyword evidence="2" id="KW-1185">Reference proteome</keyword>
<comment type="caution">
    <text evidence="1">The sequence shown here is derived from an EMBL/GenBank/DDBJ whole genome shotgun (WGS) entry which is preliminary data.</text>
</comment>
<sequence length="108" mass="12420">MDMIVNEDVRELADVANSSFLFANFGKGAVRAYDALENVLSELKLENAIFIKSTLLRKYIATTTQVLNISENQLGWITNHLGHNINVHKDFYRVIIPDNKLYLYLYIL</sequence>
<dbReference type="AlphaFoldDB" id="A0AAN8J0W3"/>
<organism evidence="1 2">
    <name type="scientific">Patella caerulea</name>
    <name type="common">Rayed Mediterranean limpet</name>
    <dbReference type="NCBI Taxonomy" id="87958"/>
    <lineage>
        <taxon>Eukaryota</taxon>
        <taxon>Metazoa</taxon>
        <taxon>Spiralia</taxon>
        <taxon>Lophotrochozoa</taxon>
        <taxon>Mollusca</taxon>
        <taxon>Gastropoda</taxon>
        <taxon>Patellogastropoda</taxon>
        <taxon>Patelloidea</taxon>
        <taxon>Patellidae</taxon>
        <taxon>Patella</taxon>
    </lineage>
</organism>